<sequence length="703" mass="79494">MRKISKWLLLGPVTTTVPFALMSASTTSDSTNNNNNGDSGENNNISPEFDQFKGIKDNIQSEQLGKIIDQGILDLHNEANSYLSDSAKEAADILKGMYIKKVATYLEKNKAAIIANPRDNGFFMFYPEILATSKSFKSMVLNFDSQSFQQVLINSDTNAQNPYLNLPLVPEQISDLKEYTSEVLTNTLTKDQFTAKIDDYFKNLQGEFTDIFDNDDDIPTFEDTSITFNSNGDFNLNNPKGYSSWDDYIKSKFSQRFLMFDLSQNSKEDDSQDKPPSPIIPPLPQVVDPAISNNEIENIPSLNPIISSTVFDTYTSLTSAGAKQNFINKFNKNPNKNSDNYFFFYNSINTRYKYSVTELKLVKDKLIADVKIQDQIATNNIRTYSYEVNVLPSKQDTLATQAAYNLIKNIFIQLYNAMGVMAKIDYQQLVDQELANVLFNMISRAVRNSFQAQYLKDLNEIIATYGSSVSSIKLEDNLDSTFGEKINYFILSTLKNTLINNVYYFALLPNAFVNTYNLIVQGLKNKLDIVKANILVLNEYYKVNYFGLDWINQGLDVLNDDISFLKGLAINNSFDLYSQYQEYTNLTQRINKTFRDLYIILNQQPLANSADYKQQITQLRDSIFAMPQIPYTQPAANKTLLYTFAGISLGLFILLSLAGSTLTLTNKKYKIKNTKTKIILLGSLASLFLILAIILFTIGLGGL</sequence>
<dbReference type="InterPro" id="IPR054788">
    <property type="entry name" value="MSC_0620_UU052-like"/>
</dbReference>
<feature type="compositionally biased region" description="Low complexity" evidence="1">
    <location>
        <begin position="25"/>
        <end position="44"/>
    </location>
</feature>
<feature type="region of interest" description="Disordered" evidence="1">
    <location>
        <begin position="265"/>
        <end position="286"/>
    </location>
</feature>
<dbReference type="Proteomes" id="UP000190389">
    <property type="component" value="Unassembled WGS sequence"/>
</dbReference>
<dbReference type="STRING" id="171291.SAMN02745154_00113"/>
<dbReference type="NCBIfam" id="NF045829">
    <property type="entry name" value="UU052_fam"/>
    <property type="match status" value="1"/>
</dbReference>
<dbReference type="OrthoDB" id="396713at2"/>
<evidence type="ECO:0000256" key="2">
    <source>
        <dbReference type="SAM" id="Phobius"/>
    </source>
</evidence>
<feature type="transmembrane region" description="Helical" evidence="2">
    <location>
        <begin position="640"/>
        <end position="666"/>
    </location>
</feature>
<feature type="compositionally biased region" description="Pro residues" evidence="1">
    <location>
        <begin position="275"/>
        <end position="284"/>
    </location>
</feature>
<feature type="signal peptide" evidence="3">
    <location>
        <begin position="1"/>
        <end position="23"/>
    </location>
</feature>
<dbReference type="EMBL" id="FUXF01000003">
    <property type="protein sequence ID" value="SJZ43533.1"/>
    <property type="molecule type" value="Genomic_DNA"/>
</dbReference>
<evidence type="ECO:0000313" key="5">
    <source>
        <dbReference type="Proteomes" id="UP000190389"/>
    </source>
</evidence>
<keyword evidence="2" id="KW-0812">Transmembrane</keyword>
<feature type="transmembrane region" description="Helical" evidence="2">
    <location>
        <begin position="678"/>
        <end position="700"/>
    </location>
</feature>
<reference evidence="5" key="1">
    <citation type="submission" date="2017-02" db="EMBL/GenBank/DDBJ databases">
        <authorList>
            <person name="Varghese N."/>
            <person name="Submissions S."/>
        </authorList>
    </citation>
    <scope>NUCLEOTIDE SEQUENCE [LARGE SCALE GENOMIC DNA]</scope>
    <source>
        <strain evidence="5">ATCC 27862</strain>
    </source>
</reference>
<feature type="region of interest" description="Disordered" evidence="1">
    <location>
        <begin position="25"/>
        <end position="47"/>
    </location>
</feature>
<protein>
    <submittedName>
        <fullName evidence="4">Uncharacterized protein</fullName>
    </submittedName>
</protein>
<dbReference type="RefSeq" id="WP_078746865.1">
    <property type="nucleotide sequence ID" value="NZ_CP137850.1"/>
</dbReference>
<evidence type="ECO:0000256" key="1">
    <source>
        <dbReference type="SAM" id="MobiDB-lite"/>
    </source>
</evidence>
<organism evidence="4 5">
    <name type="scientific">Mycoplasmopsis verecunda</name>
    <dbReference type="NCBI Taxonomy" id="171291"/>
    <lineage>
        <taxon>Bacteria</taxon>
        <taxon>Bacillati</taxon>
        <taxon>Mycoplasmatota</taxon>
        <taxon>Mycoplasmoidales</taxon>
        <taxon>Metamycoplasmataceae</taxon>
        <taxon>Mycoplasmopsis</taxon>
    </lineage>
</organism>
<name>A0A1T4KMD8_9BACT</name>
<keyword evidence="5" id="KW-1185">Reference proteome</keyword>
<evidence type="ECO:0000256" key="3">
    <source>
        <dbReference type="SAM" id="SignalP"/>
    </source>
</evidence>
<keyword evidence="2" id="KW-0472">Membrane</keyword>
<keyword evidence="3" id="KW-0732">Signal</keyword>
<gene>
    <name evidence="4" type="ORF">SAMN02745154_00113</name>
</gene>
<feature type="chain" id="PRO_5011961805" evidence="3">
    <location>
        <begin position="24"/>
        <end position="703"/>
    </location>
</feature>
<keyword evidence="2" id="KW-1133">Transmembrane helix</keyword>
<evidence type="ECO:0000313" key="4">
    <source>
        <dbReference type="EMBL" id="SJZ43533.1"/>
    </source>
</evidence>
<dbReference type="AlphaFoldDB" id="A0A1T4KMD8"/>
<accession>A0A1T4KMD8</accession>
<proteinExistence type="predicted"/>